<dbReference type="EMBL" id="LAZR01000069">
    <property type="protein sequence ID" value="KKN95660.1"/>
    <property type="molecule type" value="Genomic_DNA"/>
</dbReference>
<organism evidence="1">
    <name type="scientific">marine sediment metagenome</name>
    <dbReference type="NCBI Taxonomy" id="412755"/>
    <lineage>
        <taxon>unclassified sequences</taxon>
        <taxon>metagenomes</taxon>
        <taxon>ecological metagenomes</taxon>
    </lineage>
</organism>
<accession>A0A0F9UR89</accession>
<gene>
    <name evidence="1" type="ORF">LCGC14_0175290</name>
</gene>
<dbReference type="AlphaFoldDB" id="A0A0F9UR89"/>
<name>A0A0F9UR89_9ZZZZ</name>
<sequence length="72" mass="8181">MAINNIKPLTAIERIPYLDHDKLVKQINQLNELKDPIETILVEEEDLTEASIETLGLIHDIYHEVMGTIANS</sequence>
<comment type="caution">
    <text evidence="1">The sequence shown here is derived from an EMBL/GenBank/DDBJ whole genome shotgun (WGS) entry which is preliminary data.</text>
</comment>
<reference evidence="1" key="1">
    <citation type="journal article" date="2015" name="Nature">
        <title>Complex archaea that bridge the gap between prokaryotes and eukaryotes.</title>
        <authorList>
            <person name="Spang A."/>
            <person name="Saw J.H."/>
            <person name="Jorgensen S.L."/>
            <person name="Zaremba-Niedzwiedzka K."/>
            <person name="Martijn J."/>
            <person name="Lind A.E."/>
            <person name="van Eijk R."/>
            <person name="Schleper C."/>
            <person name="Guy L."/>
            <person name="Ettema T.J."/>
        </authorList>
    </citation>
    <scope>NUCLEOTIDE SEQUENCE</scope>
</reference>
<evidence type="ECO:0000313" key="1">
    <source>
        <dbReference type="EMBL" id="KKN95660.1"/>
    </source>
</evidence>
<protein>
    <submittedName>
        <fullName evidence="1">Uncharacterized protein</fullName>
    </submittedName>
</protein>
<proteinExistence type="predicted"/>